<reference evidence="4 5" key="1">
    <citation type="submission" date="2020-03" db="EMBL/GenBank/DDBJ databases">
        <title>Whole genome shotgun sequence of Phytohabitans flavus NBRC 107702.</title>
        <authorList>
            <person name="Komaki H."/>
            <person name="Tamura T."/>
        </authorList>
    </citation>
    <scope>NUCLEOTIDE SEQUENCE [LARGE SCALE GENOMIC DNA]</scope>
    <source>
        <strain evidence="4 5">NBRC 107702</strain>
    </source>
</reference>
<dbReference type="Pfam" id="PF13416">
    <property type="entry name" value="SBP_bac_8"/>
    <property type="match status" value="1"/>
</dbReference>
<dbReference type="InterPro" id="IPR050490">
    <property type="entry name" value="Bact_solute-bd_prot1"/>
</dbReference>
<dbReference type="EMBL" id="AP022870">
    <property type="protein sequence ID" value="BCB77158.1"/>
    <property type="molecule type" value="Genomic_DNA"/>
</dbReference>
<dbReference type="KEGG" id="pfla:Pflav_035680"/>
<evidence type="ECO:0000256" key="1">
    <source>
        <dbReference type="ARBA" id="ARBA00008520"/>
    </source>
</evidence>
<dbReference type="RefSeq" id="WP_173037028.1">
    <property type="nucleotide sequence ID" value="NZ_AP022870.1"/>
</dbReference>
<proteinExistence type="inferred from homology"/>
<dbReference type="SUPFAM" id="SSF53850">
    <property type="entry name" value="Periplasmic binding protein-like II"/>
    <property type="match status" value="1"/>
</dbReference>
<keyword evidence="2" id="KW-0813">Transport</keyword>
<organism evidence="4 5">
    <name type="scientific">Phytohabitans flavus</name>
    <dbReference type="NCBI Taxonomy" id="1076124"/>
    <lineage>
        <taxon>Bacteria</taxon>
        <taxon>Bacillati</taxon>
        <taxon>Actinomycetota</taxon>
        <taxon>Actinomycetes</taxon>
        <taxon>Micromonosporales</taxon>
        <taxon>Micromonosporaceae</taxon>
    </lineage>
</organism>
<dbReference type="AlphaFoldDB" id="A0A6F8XTU1"/>
<sequence>MINLSHRSTYKSHSRRWRIVVAAAAVVPLLLAGCSSSEPEEDVPAGEIGGTLNYWVPLDTVDDATVADYTRLYVDPFKKQYPNVEFKLSPQNNEGLTQKTQTALAAGQAPDIIPLNSTLAIPFAEAGYLADLGKLAEDEGWKDKIFPWAMDMGVIDGKLVVMPVSYETLVLFYNKTLFEKNGWKPPTDRASLEALAGQMQAAGIVPFANANADYAGATEHVLSCFFNQVAGPGKIYDALTGKIPFTDQAFVDTVDLMVDYFKRGYFQGGVKQYFSTPDTQKMAKLANGGTGMFVSGSWEIGGMNEYFEKSGNEWDWAPLPPLAPGVPSDVFPLAVGDAVAVNAASKNASAAKAYLKWKFTDTEANWQAIKDFGDLPLPVKFDASAAPEGTDPGFLTQYTALSDASLKKQVGYVTWSSFGSAADSYILENEDRLLTGDLSTRDFLEGMNKAFQKDREEGLIPPVFETAAR</sequence>
<protein>
    <submittedName>
        <fullName evidence="4">ABC transporter substrate-binding protein</fullName>
    </submittedName>
</protein>
<dbReference type="PROSITE" id="PS51257">
    <property type="entry name" value="PROKAR_LIPOPROTEIN"/>
    <property type="match status" value="1"/>
</dbReference>
<dbReference type="PROSITE" id="PS01037">
    <property type="entry name" value="SBP_BACTERIAL_1"/>
    <property type="match status" value="1"/>
</dbReference>
<dbReference type="InterPro" id="IPR006059">
    <property type="entry name" value="SBP"/>
</dbReference>
<name>A0A6F8XTU1_9ACTN</name>
<evidence type="ECO:0000256" key="3">
    <source>
        <dbReference type="ARBA" id="ARBA00022729"/>
    </source>
</evidence>
<evidence type="ECO:0000256" key="2">
    <source>
        <dbReference type="ARBA" id="ARBA00022448"/>
    </source>
</evidence>
<evidence type="ECO:0000313" key="5">
    <source>
        <dbReference type="Proteomes" id="UP000502508"/>
    </source>
</evidence>
<accession>A0A6F8XTU1</accession>
<dbReference type="Gene3D" id="3.40.190.10">
    <property type="entry name" value="Periplasmic binding protein-like II"/>
    <property type="match status" value="2"/>
</dbReference>
<keyword evidence="3" id="KW-0732">Signal</keyword>
<dbReference type="Proteomes" id="UP000502508">
    <property type="component" value="Chromosome"/>
</dbReference>
<dbReference type="GO" id="GO:0055085">
    <property type="term" value="P:transmembrane transport"/>
    <property type="evidence" value="ECO:0007669"/>
    <property type="project" value="InterPro"/>
</dbReference>
<comment type="similarity">
    <text evidence="1">Belongs to the bacterial solute-binding protein 1 family.</text>
</comment>
<dbReference type="PANTHER" id="PTHR43649">
    <property type="entry name" value="ARABINOSE-BINDING PROTEIN-RELATED"/>
    <property type="match status" value="1"/>
</dbReference>
<reference evidence="4 5" key="2">
    <citation type="submission" date="2020-03" db="EMBL/GenBank/DDBJ databases">
        <authorList>
            <person name="Ichikawa N."/>
            <person name="Kimura A."/>
            <person name="Kitahashi Y."/>
            <person name="Uohara A."/>
        </authorList>
    </citation>
    <scope>NUCLEOTIDE SEQUENCE [LARGE SCALE GENOMIC DNA]</scope>
    <source>
        <strain evidence="4 5">NBRC 107702</strain>
    </source>
</reference>
<gene>
    <name evidence="4" type="ORF">Pflav_035680</name>
</gene>
<dbReference type="InterPro" id="IPR006061">
    <property type="entry name" value="SBP_1_CS"/>
</dbReference>
<evidence type="ECO:0000313" key="4">
    <source>
        <dbReference type="EMBL" id="BCB77158.1"/>
    </source>
</evidence>
<keyword evidence="5" id="KW-1185">Reference proteome</keyword>